<dbReference type="InterPro" id="IPR005841">
    <property type="entry name" value="Alpha-D-phosphohexomutase_SF"/>
</dbReference>
<dbReference type="PRINTS" id="PR00509">
    <property type="entry name" value="PGMPMM"/>
</dbReference>
<evidence type="ECO:0000259" key="10">
    <source>
        <dbReference type="Pfam" id="PF02879"/>
    </source>
</evidence>
<dbReference type="CDD" id="cd03089">
    <property type="entry name" value="PMM_PGM"/>
    <property type="match status" value="1"/>
</dbReference>
<evidence type="ECO:0000313" key="12">
    <source>
        <dbReference type="EMBL" id="MDA5110252.1"/>
    </source>
</evidence>
<feature type="domain" description="Alpha-D-phosphohexomutase alpha/beta/alpha" evidence="9">
    <location>
        <begin position="15"/>
        <end position="125"/>
    </location>
</feature>
<dbReference type="EMBL" id="JAPYYP010000028">
    <property type="protein sequence ID" value="MDA5110252.1"/>
    <property type="molecule type" value="Genomic_DNA"/>
</dbReference>
<dbReference type="GO" id="GO:0000287">
    <property type="term" value="F:magnesium ion binding"/>
    <property type="evidence" value="ECO:0007669"/>
    <property type="project" value="InterPro"/>
</dbReference>
<keyword evidence="6" id="KW-0413">Isomerase</keyword>
<dbReference type="PROSITE" id="PS00710">
    <property type="entry name" value="PGM_PMM"/>
    <property type="match status" value="1"/>
</dbReference>
<dbReference type="GO" id="GO:0005975">
    <property type="term" value="P:carbohydrate metabolic process"/>
    <property type="evidence" value="ECO:0007669"/>
    <property type="project" value="InterPro"/>
</dbReference>
<accession>A0A9X3Z4U4</accession>
<organism evidence="12 13">
    <name type="scientific">Brevibacillus thermoruber</name>
    <dbReference type="NCBI Taxonomy" id="33942"/>
    <lineage>
        <taxon>Bacteria</taxon>
        <taxon>Bacillati</taxon>
        <taxon>Bacillota</taxon>
        <taxon>Bacilli</taxon>
        <taxon>Bacillales</taxon>
        <taxon>Paenibacillaceae</taxon>
        <taxon>Brevibacillus</taxon>
    </lineage>
</organism>
<dbReference type="PANTHER" id="PTHR43771:SF2">
    <property type="entry name" value="PHOSPHOMANNOMUTASE_PHOSPHOGLUCOMUTASE"/>
    <property type="match status" value="1"/>
</dbReference>
<name>A0A9X3Z4U4_9BACL</name>
<dbReference type="Pfam" id="PF00408">
    <property type="entry name" value="PGM_PMM_IV"/>
    <property type="match status" value="1"/>
</dbReference>
<evidence type="ECO:0000256" key="1">
    <source>
        <dbReference type="ARBA" id="ARBA00001946"/>
    </source>
</evidence>
<keyword evidence="5 7" id="KW-0460">Magnesium</keyword>
<feature type="domain" description="Alpha-D-phosphohexomutase C-terminal" evidence="8">
    <location>
        <begin position="386"/>
        <end position="460"/>
    </location>
</feature>
<evidence type="ECO:0000256" key="3">
    <source>
        <dbReference type="ARBA" id="ARBA00022553"/>
    </source>
</evidence>
<gene>
    <name evidence="12" type="ORF">O3V59_17935</name>
</gene>
<keyword evidence="13" id="KW-1185">Reference proteome</keyword>
<evidence type="ECO:0000259" key="9">
    <source>
        <dbReference type="Pfam" id="PF02878"/>
    </source>
</evidence>
<dbReference type="AlphaFoldDB" id="A0A9X3Z4U4"/>
<reference evidence="12" key="1">
    <citation type="submission" date="2022-12" db="EMBL/GenBank/DDBJ databases">
        <title>Draft genome sequence of the thermophilic strain Brevibacillus thermoruber HT42, isolated from Los Humeros, Puebla, Mexico, with biotechnological potential.</title>
        <authorList>
            <person name="Lara Sanchez J."/>
            <person name="Solis Palacios R."/>
            <person name="Bustos Baena A.S."/>
            <person name="Ruz Baez A.E."/>
            <person name="Espinosa Luna G."/>
            <person name="Oliart Ros R.M."/>
        </authorList>
    </citation>
    <scope>NUCLEOTIDE SEQUENCE</scope>
    <source>
        <strain evidence="12">HT42</strain>
    </source>
</reference>
<dbReference type="SUPFAM" id="SSF55957">
    <property type="entry name" value="Phosphoglucomutase, C-terminal domain"/>
    <property type="match status" value="1"/>
</dbReference>
<dbReference type="InterPro" id="IPR016055">
    <property type="entry name" value="A-D-PHexomutase_a/b/a-I/II/III"/>
</dbReference>
<dbReference type="InterPro" id="IPR005844">
    <property type="entry name" value="A-D-PHexomutase_a/b/a-I"/>
</dbReference>
<evidence type="ECO:0000259" key="8">
    <source>
        <dbReference type="Pfam" id="PF00408"/>
    </source>
</evidence>
<keyword evidence="4 7" id="KW-0479">Metal-binding</keyword>
<evidence type="ECO:0000259" key="11">
    <source>
        <dbReference type="Pfam" id="PF02880"/>
    </source>
</evidence>
<dbReference type="InterPro" id="IPR005846">
    <property type="entry name" value="A-D-PHexomutase_a/b/a-III"/>
</dbReference>
<protein>
    <submittedName>
        <fullName evidence="12">Phosphomannomutase/phosphoglucomutase</fullName>
    </submittedName>
</protein>
<comment type="similarity">
    <text evidence="2 7">Belongs to the phosphohexose mutase family.</text>
</comment>
<dbReference type="RefSeq" id="WP_271140668.1">
    <property type="nucleotide sequence ID" value="NZ_JAPYYP010000028.1"/>
</dbReference>
<dbReference type="GO" id="GO:0016868">
    <property type="term" value="F:intramolecular phosphotransferase activity"/>
    <property type="evidence" value="ECO:0007669"/>
    <property type="project" value="InterPro"/>
</dbReference>
<evidence type="ECO:0000256" key="7">
    <source>
        <dbReference type="RuleBase" id="RU004326"/>
    </source>
</evidence>
<evidence type="ECO:0000313" key="13">
    <source>
        <dbReference type="Proteomes" id="UP001151071"/>
    </source>
</evidence>
<evidence type="ECO:0000256" key="6">
    <source>
        <dbReference type="ARBA" id="ARBA00023235"/>
    </source>
</evidence>
<dbReference type="Gene3D" id="3.30.310.50">
    <property type="entry name" value="Alpha-D-phosphohexomutase, C-terminal domain"/>
    <property type="match status" value="1"/>
</dbReference>
<evidence type="ECO:0000256" key="5">
    <source>
        <dbReference type="ARBA" id="ARBA00022842"/>
    </source>
</evidence>
<feature type="domain" description="Alpha-D-phosphohexomutase alpha/beta/alpha" evidence="11">
    <location>
        <begin position="270"/>
        <end position="380"/>
    </location>
</feature>
<dbReference type="Pfam" id="PF02878">
    <property type="entry name" value="PGM_PMM_I"/>
    <property type="match status" value="1"/>
</dbReference>
<sequence length="473" mass="52818">MRVTPAHDIHIPSHVFREYDIRGRAGEEIHPAFAWLLGRAFGQKLKAAGLDKAVVGRDNRKSSPELQTALMAGLLRSDIRVVDIGEVTTPMFYYSLEHLDIPSGLIVTASHNPGDENGFKIAMDKTTIYGEAIQDLHNTMRALLAEEGVPHERFALPEGVERVDIEQPYLAMLREKIVLGPRKVKVVADCGNGTPSPFVPKALAQWGCEVVPLYCESDPNFPHHHPDPVDPKNLQDLIRKVREEKADLGVAFDGDGDRLGVVDEQGNILWGDQLMILFWREILPKHPGCQALVEVKCSRALVEEIEKLGGKPVFHRTGHSHIKASMKRLNVPFTGEMSGHIFFKDEYFGFDDALYAAGRLLRILTNSDKPLSALFADIPRYHATPETRVPCEESKKRIILDKVKQYFRPEREIIDVDGARVIFPNGWGLIRASNTQPILVLRAEADSAEGLAEIKREIEKALAFADSALTVGW</sequence>
<dbReference type="SUPFAM" id="SSF53738">
    <property type="entry name" value="Phosphoglucomutase, first 3 domains"/>
    <property type="match status" value="3"/>
</dbReference>
<proteinExistence type="inferred from homology"/>
<dbReference type="InterPro" id="IPR036900">
    <property type="entry name" value="A-D-PHexomutase_C_sf"/>
</dbReference>
<comment type="cofactor">
    <cofactor evidence="1">
        <name>Mg(2+)</name>
        <dbReference type="ChEBI" id="CHEBI:18420"/>
    </cofactor>
</comment>
<evidence type="ECO:0000256" key="4">
    <source>
        <dbReference type="ARBA" id="ARBA00022723"/>
    </source>
</evidence>
<feature type="domain" description="Alpha-D-phosphohexomutase alpha/beta/alpha" evidence="10">
    <location>
        <begin position="168"/>
        <end position="266"/>
    </location>
</feature>
<evidence type="ECO:0000256" key="2">
    <source>
        <dbReference type="ARBA" id="ARBA00010231"/>
    </source>
</evidence>
<dbReference type="InterPro" id="IPR016066">
    <property type="entry name" value="A-D-PHexomutase_CS"/>
</dbReference>
<dbReference type="InterPro" id="IPR005845">
    <property type="entry name" value="A-D-PHexomutase_a/b/a-II"/>
</dbReference>
<dbReference type="InterPro" id="IPR005843">
    <property type="entry name" value="A-D-PHexomutase_C"/>
</dbReference>
<dbReference type="Pfam" id="PF02879">
    <property type="entry name" value="PGM_PMM_II"/>
    <property type="match status" value="1"/>
</dbReference>
<comment type="caution">
    <text evidence="12">The sequence shown here is derived from an EMBL/GenBank/DDBJ whole genome shotgun (WGS) entry which is preliminary data.</text>
</comment>
<dbReference type="Pfam" id="PF02880">
    <property type="entry name" value="PGM_PMM_III"/>
    <property type="match status" value="1"/>
</dbReference>
<dbReference type="Gene3D" id="3.40.120.10">
    <property type="entry name" value="Alpha-D-Glucose-1,6-Bisphosphate, subunit A, domain 3"/>
    <property type="match status" value="3"/>
</dbReference>
<dbReference type="Proteomes" id="UP001151071">
    <property type="component" value="Unassembled WGS sequence"/>
</dbReference>
<dbReference type="PANTHER" id="PTHR43771">
    <property type="entry name" value="PHOSPHOMANNOMUTASE"/>
    <property type="match status" value="1"/>
</dbReference>
<keyword evidence="3" id="KW-0597">Phosphoprotein</keyword>